<proteinExistence type="predicted"/>
<name>A0ABU3D7E7_9FLAO</name>
<comment type="subcellular location">
    <subcellularLocation>
        <location evidence="1">Cell membrane</location>
    </subcellularLocation>
</comment>
<dbReference type="EMBL" id="JAVRHK010000006">
    <property type="protein sequence ID" value="MDT0676923.1"/>
    <property type="molecule type" value="Genomic_DNA"/>
</dbReference>
<evidence type="ECO:0000256" key="2">
    <source>
        <dbReference type="ARBA" id="ARBA00022475"/>
    </source>
</evidence>
<protein>
    <submittedName>
        <fullName evidence="4">SdiA-regulated domain-containing protein</fullName>
    </submittedName>
</protein>
<keyword evidence="5" id="KW-1185">Reference proteome</keyword>
<dbReference type="Proteomes" id="UP001262582">
    <property type="component" value="Unassembled WGS sequence"/>
</dbReference>
<evidence type="ECO:0000256" key="3">
    <source>
        <dbReference type="ARBA" id="ARBA00023136"/>
    </source>
</evidence>
<comment type="caution">
    <text evidence="4">The sequence shown here is derived from an EMBL/GenBank/DDBJ whole genome shotgun (WGS) entry which is preliminary data.</text>
</comment>
<evidence type="ECO:0000256" key="1">
    <source>
        <dbReference type="ARBA" id="ARBA00004236"/>
    </source>
</evidence>
<sequence>MKKIVLLIVLGVFAIVALICLLFNDKSFLSFNESQKTYKIVEKWELPEELNEISGLSWIGNGRIACIQDEDATIFIYNLSSSRITSTIDFGTKGDFEAIAVNGQNAYVMRSDGRIFEIIDYAGKNIKVNEYQTSLENRDVEGMALDIAKNRLLLTVKEVPHNEKDFKGIYAFDLTSKELLKDPVFRIRIDDPIFEGLQGHGSQRVIRPSEIERNPVTGDWYLLEGHQPKIIILDSVGDAKQIYVLDPKEFQQAEGLTFSTDGTLFISNESRRAPANILKIELTPDRISL</sequence>
<dbReference type="Pfam" id="PF06977">
    <property type="entry name" value="SdiA-regulated"/>
    <property type="match status" value="1"/>
</dbReference>
<keyword evidence="3" id="KW-0472">Membrane</keyword>
<dbReference type="RefSeq" id="WP_311503267.1">
    <property type="nucleotide sequence ID" value="NZ_JAVRHK010000006.1"/>
</dbReference>
<reference evidence="4 5" key="1">
    <citation type="submission" date="2023-09" db="EMBL/GenBank/DDBJ databases">
        <authorList>
            <person name="Rey-Velasco X."/>
        </authorList>
    </citation>
    <scope>NUCLEOTIDE SEQUENCE [LARGE SCALE GENOMIC DNA]</scope>
    <source>
        <strain evidence="4 5">F117</strain>
    </source>
</reference>
<accession>A0ABU3D7E7</accession>
<evidence type="ECO:0000313" key="4">
    <source>
        <dbReference type="EMBL" id="MDT0676923.1"/>
    </source>
</evidence>
<organism evidence="4 5">
    <name type="scientific">Autumnicola musiva</name>
    <dbReference type="NCBI Taxonomy" id="3075589"/>
    <lineage>
        <taxon>Bacteria</taxon>
        <taxon>Pseudomonadati</taxon>
        <taxon>Bacteroidota</taxon>
        <taxon>Flavobacteriia</taxon>
        <taxon>Flavobacteriales</taxon>
        <taxon>Flavobacteriaceae</taxon>
        <taxon>Autumnicola</taxon>
    </lineage>
</organism>
<dbReference type="InterPro" id="IPR009722">
    <property type="entry name" value="YjiK/CarP"/>
</dbReference>
<dbReference type="SUPFAM" id="SSF101898">
    <property type="entry name" value="NHL repeat"/>
    <property type="match status" value="1"/>
</dbReference>
<gene>
    <name evidence="4" type="ORF">RM539_10060</name>
</gene>
<evidence type="ECO:0000313" key="5">
    <source>
        <dbReference type="Proteomes" id="UP001262582"/>
    </source>
</evidence>
<keyword evidence="2" id="KW-1003">Cell membrane</keyword>